<evidence type="ECO:0008006" key="3">
    <source>
        <dbReference type="Google" id="ProtNLM"/>
    </source>
</evidence>
<evidence type="ECO:0000313" key="2">
    <source>
        <dbReference type="Proteomes" id="UP000559987"/>
    </source>
</evidence>
<sequence length="128" mass="14551">MEQKVKRWLMYLALGTALALCASAMAFLLLCGVTPSVTVYNNSPWPLSSVQVTLPSNSLRFDAIGPNEEQRIFYDANQADGVYRIELERQGKRLSTECGYVTHGEWGKRLQVIVDETDHIQCREQLHY</sequence>
<accession>A0A839UI64</accession>
<protein>
    <recommendedName>
        <fullName evidence="3">Lipoprotein</fullName>
    </recommendedName>
</protein>
<keyword evidence="2" id="KW-1185">Reference proteome</keyword>
<comment type="caution">
    <text evidence="1">The sequence shown here is derived from an EMBL/GenBank/DDBJ whole genome shotgun (WGS) entry which is preliminary data.</text>
</comment>
<dbReference type="Proteomes" id="UP000559987">
    <property type="component" value="Unassembled WGS sequence"/>
</dbReference>
<proteinExistence type="predicted"/>
<gene>
    <name evidence="1" type="ORF">FHS30_000920</name>
</gene>
<name>A0A839UI64_9GAMM</name>
<organism evidence="1 2">
    <name type="scientific">Simiduia aestuariiviva</name>
    <dbReference type="NCBI Taxonomy" id="1510459"/>
    <lineage>
        <taxon>Bacteria</taxon>
        <taxon>Pseudomonadati</taxon>
        <taxon>Pseudomonadota</taxon>
        <taxon>Gammaproteobacteria</taxon>
        <taxon>Cellvibrionales</taxon>
        <taxon>Cellvibrionaceae</taxon>
        <taxon>Simiduia</taxon>
    </lineage>
</organism>
<dbReference type="EMBL" id="JACHXZ010000001">
    <property type="protein sequence ID" value="MBB3167744.1"/>
    <property type="molecule type" value="Genomic_DNA"/>
</dbReference>
<dbReference type="AlphaFoldDB" id="A0A839UI64"/>
<dbReference type="RefSeq" id="WP_183908723.1">
    <property type="nucleotide sequence ID" value="NZ_JACHXZ010000001.1"/>
</dbReference>
<reference evidence="1 2" key="1">
    <citation type="submission" date="2020-08" db="EMBL/GenBank/DDBJ databases">
        <title>Genomic Encyclopedia of Type Strains, Phase III (KMG-III): the genomes of soil and plant-associated and newly described type strains.</title>
        <authorList>
            <person name="Whitman W."/>
        </authorList>
    </citation>
    <scope>NUCLEOTIDE SEQUENCE [LARGE SCALE GENOMIC DNA]</scope>
    <source>
        <strain evidence="1 2">CECT 8571</strain>
    </source>
</reference>
<evidence type="ECO:0000313" key="1">
    <source>
        <dbReference type="EMBL" id="MBB3167744.1"/>
    </source>
</evidence>